<keyword evidence="3" id="KW-0238">DNA-binding</keyword>
<organism evidence="6 7">
    <name type="scientific">Vibrio amylolyticus</name>
    <dbReference type="NCBI Taxonomy" id="2847292"/>
    <lineage>
        <taxon>Bacteria</taxon>
        <taxon>Pseudomonadati</taxon>
        <taxon>Pseudomonadota</taxon>
        <taxon>Gammaproteobacteria</taxon>
        <taxon>Vibrionales</taxon>
        <taxon>Vibrionaceae</taxon>
        <taxon>Vibrio</taxon>
    </lineage>
</organism>
<evidence type="ECO:0000259" key="5">
    <source>
        <dbReference type="PROSITE" id="PS50931"/>
    </source>
</evidence>
<dbReference type="PRINTS" id="PR00039">
    <property type="entry name" value="HTHLYSR"/>
</dbReference>
<dbReference type="AlphaFoldDB" id="A0A9X1XIN7"/>
<dbReference type="Pfam" id="PF00126">
    <property type="entry name" value="HTH_1"/>
    <property type="match status" value="1"/>
</dbReference>
<dbReference type="SUPFAM" id="SSF46785">
    <property type="entry name" value="Winged helix' DNA-binding domain"/>
    <property type="match status" value="1"/>
</dbReference>
<dbReference type="Pfam" id="PF03466">
    <property type="entry name" value="LysR_substrate"/>
    <property type="match status" value="1"/>
</dbReference>
<comment type="caution">
    <text evidence="6">The sequence shown here is derived from an EMBL/GenBank/DDBJ whole genome shotgun (WGS) entry which is preliminary data.</text>
</comment>
<dbReference type="PROSITE" id="PS50931">
    <property type="entry name" value="HTH_LYSR"/>
    <property type="match status" value="1"/>
</dbReference>
<evidence type="ECO:0000256" key="2">
    <source>
        <dbReference type="ARBA" id="ARBA00023015"/>
    </source>
</evidence>
<comment type="similarity">
    <text evidence="1">Belongs to the LysR transcriptional regulatory family.</text>
</comment>
<dbReference type="PANTHER" id="PTHR30118">
    <property type="entry name" value="HTH-TYPE TRANSCRIPTIONAL REGULATOR LEUO-RELATED"/>
    <property type="match status" value="1"/>
</dbReference>
<accession>A0A9X1XIN7</accession>
<evidence type="ECO:0000256" key="1">
    <source>
        <dbReference type="ARBA" id="ARBA00009437"/>
    </source>
</evidence>
<dbReference type="CDD" id="cd05466">
    <property type="entry name" value="PBP2_LTTR_substrate"/>
    <property type="match status" value="1"/>
</dbReference>
<keyword evidence="7" id="KW-1185">Reference proteome</keyword>
<protein>
    <submittedName>
        <fullName evidence="6">LysR family transcriptional regulator</fullName>
    </submittedName>
</protein>
<keyword evidence="2" id="KW-0805">Transcription regulation</keyword>
<dbReference type="RefSeq" id="WP_248008590.1">
    <property type="nucleotide sequence ID" value="NZ_JAJHVV010000005.1"/>
</dbReference>
<dbReference type="GO" id="GO:0003700">
    <property type="term" value="F:DNA-binding transcription factor activity"/>
    <property type="evidence" value="ECO:0007669"/>
    <property type="project" value="InterPro"/>
</dbReference>
<dbReference type="InterPro" id="IPR036390">
    <property type="entry name" value="WH_DNA-bd_sf"/>
</dbReference>
<dbReference type="InterPro" id="IPR050389">
    <property type="entry name" value="LysR-type_TF"/>
</dbReference>
<dbReference type="EMBL" id="JAJHVV010000005">
    <property type="protein sequence ID" value="MCK6263506.1"/>
    <property type="molecule type" value="Genomic_DNA"/>
</dbReference>
<dbReference type="Gene3D" id="3.40.190.290">
    <property type="match status" value="1"/>
</dbReference>
<dbReference type="InterPro" id="IPR000847">
    <property type="entry name" value="LysR_HTH_N"/>
</dbReference>
<gene>
    <name evidence="6" type="ORF">KP803_09500</name>
</gene>
<feature type="domain" description="HTH lysR-type" evidence="5">
    <location>
        <begin position="9"/>
        <end position="66"/>
    </location>
</feature>
<reference evidence="6" key="1">
    <citation type="submission" date="2021-11" db="EMBL/GenBank/DDBJ databases">
        <title>Vibrio ZSDE26 sp. nov. and Vibrio ZSDZ34 sp. nov., isolated from coastal seawater in Qingdao.</title>
        <authorList>
            <person name="Zhang P."/>
        </authorList>
    </citation>
    <scope>NUCLEOTIDE SEQUENCE</scope>
    <source>
        <strain evidence="6">ZSDE26</strain>
    </source>
</reference>
<evidence type="ECO:0000256" key="3">
    <source>
        <dbReference type="ARBA" id="ARBA00023125"/>
    </source>
</evidence>
<keyword evidence="4" id="KW-0804">Transcription</keyword>
<dbReference type="PANTHER" id="PTHR30118:SF15">
    <property type="entry name" value="TRANSCRIPTIONAL REGULATORY PROTEIN"/>
    <property type="match status" value="1"/>
</dbReference>
<dbReference type="Gene3D" id="1.10.10.10">
    <property type="entry name" value="Winged helix-like DNA-binding domain superfamily/Winged helix DNA-binding domain"/>
    <property type="match status" value="1"/>
</dbReference>
<dbReference type="InterPro" id="IPR036388">
    <property type="entry name" value="WH-like_DNA-bd_sf"/>
</dbReference>
<dbReference type="GO" id="GO:0003677">
    <property type="term" value="F:DNA binding"/>
    <property type="evidence" value="ECO:0007669"/>
    <property type="project" value="UniProtKB-KW"/>
</dbReference>
<name>A0A9X1XIN7_9VIBR</name>
<evidence type="ECO:0000256" key="4">
    <source>
        <dbReference type="ARBA" id="ARBA00023163"/>
    </source>
</evidence>
<dbReference type="InterPro" id="IPR005119">
    <property type="entry name" value="LysR_subst-bd"/>
</dbReference>
<dbReference type="Proteomes" id="UP001139559">
    <property type="component" value="Unassembled WGS sequence"/>
</dbReference>
<evidence type="ECO:0000313" key="6">
    <source>
        <dbReference type="EMBL" id="MCK6263506.1"/>
    </source>
</evidence>
<proteinExistence type="inferred from homology"/>
<evidence type="ECO:0000313" key="7">
    <source>
        <dbReference type="Proteomes" id="UP001139559"/>
    </source>
</evidence>
<sequence length="342" mass="38364">MKDEDLFRIDLNTLKVLKVLGHEKSTKKTAERLDIGQPAVSKALKKLREQFGDPLFNRTNKGIEPTPKCEAILGLLPKVMEQIGDLFEDQTIFEAKKYEGEITIHINPSLCHPLSIMLINTFNQAAQDASVIIEDWNENTDAQIKNGLIDLGINFFPLRTVPGLSHQIVCRPKFRFCCRQDHPLTRKQGITIEDIANSPLVLVSMANYTGSESITESYLKRHGYLPNVIFRSDKLDACADVLRITDAIAPVSEVIRPVVSGEGLALLELDGFDDIQNHSIAYYVSSQTEQSPYLSWLVATVGEQINALVKMYSDPNHQYLYDLLSDNPPPHNNDGNGVFNDR</sequence>
<dbReference type="SUPFAM" id="SSF53850">
    <property type="entry name" value="Periplasmic binding protein-like II"/>
    <property type="match status" value="1"/>
</dbReference>